<evidence type="ECO:0000256" key="6">
    <source>
        <dbReference type="ARBA" id="ARBA00022801"/>
    </source>
</evidence>
<evidence type="ECO:0000256" key="7">
    <source>
        <dbReference type="ARBA" id="ARBA00022842"/>
    </source>
</evidence>
<dbReference type="InterPro" id="IPR036691">
    <property type="entry name" value="Endo/exonu/phosph_ase_sf"/>
</dbReference>
<keyword evidence="9" id="KW-0472">Membrane</keyword>
<feature type="transmembrane region" description="Helical" evidence="9">
    <location>
        <begin position="38"/>
        <end position="60"/>
    </location>
</feature>
<proteinExistence type="predicted"/>
<keyword evidence="11" id="KW-0255">Endonuclease</keyword>
<dbReference type="Proteomes" id="UP001595885">
    <property type="component" value="Unassembled WGS sequence"/>
</dbReference>
<keyword evidence="7" id="KW-0460">Magnesium</keyword>
<keyword evidence="8" id="KW-0234">DNA repair</keyword>
<feature type="domain" description="Endonuclease/exonuclease/phosphatase" evidence="10">
    <location>
        <begin position="103"/>
        <end position="332"/>
    </location>
</feature>
<dbReference type="RefSeq" id="WP_379739460.1">
    <property type="nucleotide sequence ID" value="NZ_JBHSGW010000004.1"/>
</dbReference>
<keyword evidence="4" id="KW-0479">Metal-binding</keyword>
<dbReference type="EMBL" id="JBHSGW010000004">
    <property type="protein sequence ID" value="MFC4739640.1"/>
    <property type="molecule type" value="Genomic_DNA"/>
</dbReference>
<reference evidence="12" key="1">
    <citation type="journal article" date="2019" name="Int. J. Syst. Evol. Microbiol.">
        <title>The Global Catalogue of Microorganisms (GCM) 10K type strain sequencing project: providing services to taxonomists for standard genome sequencing and annotation.</title>
        <authorList>
            <consortium name="The Broad Institute Genomics Platform"/>
            <consortium name="The Broad Institute Genome Sequencing Center for Infectious Disease"/>
            <person name="Wu L."/>
            <person name="Ma J."/>
        </authorList>
    </citation>
    <scope>NUCLEOTIDE SEQUENCE [LARGE SCALE GENOMIC DNA]</scope>
    <source>
        <strain evidence="12">CCUG 50349</strain>
    </source>
</reference>
<dbReference type="InterPro" id="IPR005135">
    <property type="entry name" value="Endo/exonuclease/phosphatase"/>
</dbReference>
<keyword evidence="12" id="KW-1185">Reference proteome</keyword>
<keyword evidence="5" id="KW-0227">DNA damage</keyword>
<protein>
    <submittedName>
        <fullName evidence="11">Endonuclease/exonuclease/phosphatase family protein</fullName>
    </submittedName>
</protein>
<dbReference type="Gene3D" id="3.60.10.10">
    <property type="entry name" value="Endonuclease/exonuclease/phosphatase"/>
    <property type="match status" value="1"/>
</dbReference>
<evidence type="ECO:0000259" key="10">
    <source>
        <dbReference type="Pfam" id="PF03372"/>
    </source>
</evidence>
<evidence type="ECO:0000256" key="4">
    <source>
        <dbReference type="ARBA" id="ARBA00022723"/>
    </source>
</evidence>
<evidence type="ECO:0000256" key="3">
    <source>
        <dbReference type="ARBA" id="ARBA00022722"/>
    </source>
</evidence>
<keyword evidence="9" id="KW-0812">Transmembrane</keyword>
<dbReference type="GO" id="GO:0004519">
    <property type="term" value="F:endonuclease activity"/>
    <property type="evidence" value="ECO:0007669"/>
    <property type="project" value="UniProtKB-KW"/>
</dbReference>
<dbReference type="PANTHER" id="PTHR15822">
    <property type="entry name" value="TRAF AND TNF RECEPTOR-ASSOCIATED PROTEIN"/>
    <property type="match status" value="1"/>
</dbReference>
<dbReference type="SUPFAM" id="SSF56219">
    <property type="entry name" value="DNase I-like"/>
    <property type="match status" value="1"/>
</dbReference>
<dbReference type="CDD" id="cd09084">
    <property type="entry name" value="EEP-2"/>
    <property type="match status" value="1"/>
</dbReference>
<gene>
    <name evidence="11" type="ORF">ACFO3U_06495</name>
</gene>
<evidence type="ECO:0000256" key="8">
    <source>
        <dbReference type="ARBA" id="ARBA00023204"/>
    </source>
</evidence>
<dbReference type="InterPro" id="IPR051547">
    <property type="entry name" value="TDP2-like"/>
</dbReference>
<evidence type="ECO:0000313" key="11">
    <source>
        <dbReference type="EMBL" id="MFC4739640.1"/>
    </source>
</evidence>
<keyword evidence="9" id="KW-1133">Transmembrane helix</keyword>
<keyword evidence="6" id="KW-0378">Hydrolase</keyword>
<evidence type="ECO:0000313" key="12">
    <source>
        <dbReference type="Proteomes" id="UP001595885"/>
    </source>
</evidence>
<comment type="cofactor">
    <cofactor evidence="1">
        <name>Mn(2+)</name>
        <dbReference type="ChEBI" id="CHEBI:29035"/>
    </cofactor>
</comment>
<organism evidence="11 12">
    <name type="scientific">Flavobacterium ponti</name>
    <dbReference type="NCBI Taxonomy" id="665133"/>
    <lineage>
        <taxon>Bacteria</taxon>
        <taxon>Pseudomonadati</taxon>
        <taxon>Bacteroidota</taxon>
        <taxon>Flavobacteriia</taxon>
        <taxon>Flavobacteriales</taxon>
        <taxon>Flavobacteriaceae</taxon>
        <taxon>Flavobacterium</taxon>
    </lineage>
</organism>
<evidence type="ECO:0000256" key="1">
    <source>
        <dbReference type="ARBA" id="ARBA00001936"/>
    </source>
</evidence>
<accession>A0ABV9P4M0</accession>
<dbReference type="PANTHER" id="PTHR15822:SF4">
    <property type="entry name" value="TYROSYL-DNA PHOSPHODIESTERASE 2"/>
    <property type="match status" value="1"/>
</dbReference>
<sequence length="346" mass="40530">MKNQTWLSKIMRFFNIVLVVVTILAYVLPFLAPKLFPFLSVLSLLLPLLLILNFLFFVYWLLQLKKYMFISAIVLLLGITFINKLYKFSETNLPKAELDLTIMSYNVRLFNLYEWLPKKDVPQAISKFVAQENPDILCIQEFSPVDSINFDQYKFSYINVEGNKNKYGQAIFSKYKIINKGEISFPNSSNKVIYADILRQIDTIRVYSMHMQSVKISTDINDNIDEEKSKFIFKRISSAFRIQQVQAELIKKNVDDCKLPKIICGDMNNSAFSYVYRLIKADLKDAFEEAGSGFGKSYNFKYYPARIDYLLVEKDFEVKQYQSFDTFFNSDHFPISTRLELKKKVK</sequence>
<feature type="transmembrane region" description="Helical" evidence="9">
    <location>
        <begin position="12"/>
        <end position="32"/>
    </location>
</feature>
<comment type="cofactor">
    <cofactor evidence="2">
        <name>Mg(2+)</name>
        <dbReference type="ChEBI" id="CHEBI:18420"/>
    </cofactor>
</comment>
<evidence type="ECO:0000256" key="5">
    <source>
        <dbReference type="ARBA" id="ARBA00022763"/>
    </source>
</evidence>
<name>A0ABV9P4M0_9FLAO</name>
<keyword evidence="3" id="KW-0540">Nuclease</keyword>
<dbReference type="Pfam" id="PF03372">
    <property type="entry name" value="Exo_endo_phos"/>
    <property type="match status" value="1"/>
</dbReference>
<comment type="caution">
    <text evidence="11">The sequence shown here is derived from an EMBL/GenBank/DDBJ whole genome shotgun (WGS) entry which is preliminary data.</text>
</comment>
<evidence type="ECO:0000256" key="2">
    <source>
        <dbReference type="ARBA" id="ARBA00001946"/>
    </source>
</evidence>
<evidence type="ECO:0000256" key="9">
    <source>
        <dbReference type="SAM" id="Phobius"/>
    </source>
</evidence>
<feature type="transmembrane region" description="Helical" evidence="9">
    <location>
        <begin position="67"/>
        <end position="86"/>
    </location>
</feature>